<organism evidence="1 2">
    <name type="scientific">Pseudoalteromonas luteoviolacea NCIMB 1942</name>
    <dbReference type="NCBI Taxonomy" id="1365253"/>
    <lineage>
        <taxon>Bacteria</taxon>
        <taxon>Pseudomonadati</taxon>
        <taxon>Pseudomonadota</taxon>
        <taxon>Gammaproteobacteria</taxon>
        <taxon>Alteromonadales</taxon>
        <taxon>Pseudoalteromonadaceae</taxon>
        <taxon>Pseudoalteromonas</taxon>
    </lineage>
</organism>
<name>A0A167G004_9GAMM</name>
<accession>A0A167G004</accession>
<sequence>MSSDNLTITERLTNVAARANVLCDTVQQQIGNINSTLGSKIAEVDTKVNHSQEQLDTNFNNLKNGLVETINGVDVFKEGVTKRFSVKARLNVGANGSNAPADIDPYYVNLIEFDADHDGADGNFGGGDRFKCDFFMEHRGSVGIFDHIIINGSSSLDRVSAYIEVKKVFKDNVVKLYISEPGSDPREISITKADEGKTLDVFFRQANRNLGAGRARVTLKIEKKDFTEMHRDFLAQCEYSSIYGRPCVYRVTQTPPSWDQ</sequence>
<comment type="caution">
    <text evidence="1">The sequence shown here is derived from an EMBL/GenBank/DDBJ whole genome shotgun (WGS) entry which is preliminary data.</text>
</comment>
<dbReference type="Proteomes" id="UP000076587">
    <property type="component" value="Unassembled WGS sequence"/>
</dbReference>
<proteinExistence type="predicted"/>
<reference evidence="1 2" key="1">
    <citation type="submission" date="2013-07" db="EMBL/GenBank/DDBJ databases">
        <title>Comparative Genomic and Metabolomic Analysis of Twelve Strains of Pseudoalteromonas luteoviolacea.</title>
        <authorList>
            <person name="Vynne N.G."/>
            <person name="Mansson M."/>
            <person name="Gram L."/>
        </authorList>
    </citation>
    <scope>NUCLEOTIDE SEQUENCE [LARGE SCALE GENOMIC DNA]</scope>
    <source>
        <strain evidence="1 2">NCIMB 1942</strain>
    </source>
</reference>
<protein>
    <submittedName>
        <fullName evidence="1">Uncharacterized protein</fullName>
    </submittedName>
</protein>
<evidence type="ECO:0000313" key="2">
    <source>
        <dbReference type="Proteomes" id="UP000076587"/>
    </source>
</evidence>
<dbReference type="OrthoDB" id="5830125at2"/>
<dbReference type="AlphaFoldDB" id="A0A167G004"/>
<dbReference type="EMBL" id="AUXT01000083">
    <property type="protein sequence ID" value="KZN53433.1"/>
    <property type="molecule type" value="Genomic_DNA"/>
</dbReference>
<gene>
    <name evidence="1" type="ORF">N482_24935</name>
</gene>
<evidence type="ECO:0000313" key="1">
    <source>
        <dbReference type="EMBL" id="KZN53433.1"/>
    </source>
</evidence>
<dbReference type="PATRIC" id="fig|1365253.3.peg.1185"/>
<dbReference type="RefSeq" id="WP_063376080.1">
    <property type="nucleotide sequence ID" value="NZ_AUXT01000083.1"/>
</dbReference>